<proteinExistence type="predicted"/>
<evidence type="ECO:0000313" key="2">
    <source>
        <dbReference type="Proteomes" id="UP000183223"/>
    </source>
</evidence>
<evidence type="ECO:0000313" key="1">
    <source>
        <dbReference type="EMBL" id="SCZ71746.1"/>
    </source>
</evidence>
<name>A0A1G5RCM0_PHOLU</name>
<gene>
    <name evidence="1" type="ORF">SAMN02982990_03833</name>
</gene>
<dbReference type="STRING" id="29488.KS18_10560"/>
<dbReference type="EMBL" id="FMWJ01000026">
    <property type="protein sequence ID" value="SCZ71746.1"/>
    <property type="molecule type" value="Genomic_DNA"/>
</dbReference>
<keyword evidence="2" id="KW-1185">Reference proteome</keyword>
<organism evidence="1 2">
    <name type="scientific">Photorhabdus luminescens</name>
    <name type="common">Xenorhabdus luminescens</name>
    <dbReference type="NCBI Taxonomy" id="29488"/>
    <lineage>
        <taxon>Bacteria</taxon>
        <taxon>Pseudomonadati</taxon>
        <taxon>Pseudomonadota</taxon>
        <taxon>Gammaproteobacteria</taxon>
        <taxon>Enterobacterales</taxon>
        <taxon>Morganellaceae</taxon>
        <taxon>Photorhabdus</taxon>
    </lineage>
</organism>
<reference evidence="2" key="1">
    <citation type="submission" date="2016-10" db="EMBL/GenBank/DDBJ databases">
        <authorList>
            <person name="Varghese N."/>
            <person name="Submissions S."/>
        </authorList>
    </citation>
    <scope>NUCLEOTIDE SEQUENCE [LARGE SCALE GENOMIC DNA]</scope>
    <source>
        <strain evidence="2">ATCC 29999</strain>
    </source>
</reference>
<accession>A0A1G5RCM0</accession>
<sequence length="375" mass="42228">MIFLIYKSCANLPSLLRFKYYGEKSIALNENFNFPTRKTELPIMKFFDIKFSDISKLAVLSSCLAIPYSYADDRPILSLSVSQSGGNQTTADGSLSRKPNKQESRILPIWGDEARAKGYDLPEPFGASYGYMNMRQNIVVDDIKIIMPKNPETGDALDIQAGKTREKNESHMLKLDTWVLPFLNVYGVYGWTKGTSKTNIEGINLGGMVFPSMKDIPFELDFKGKTYGGGFTLAGGYEQFFGTLDTNYTYTNLDILDGKISALVVTPRVGYEFIFQPIIPGQGNTKLQVWTGGMYQKITQEFKGNISNLDLPPEFSGLVKALNDPDMKFKVKQHVASRWNNTVGARLEVTRNFNMLTEVGFNKRNSFYISGEFRF</sequence>
<protein>
    <recommendedName>
        <fullName evidence="3">Lipoprotein</fullName>
    </recommendedName>
</protein>
<dbReference type="AlphaFoldDB" id="A0A1G5RCM0"/>
<dbReference type="Proteomes" id="UP000183223">
    <property type="component" value="Unassembled WGS sequence"/>
</dbReference>
<evidence type="ECO:0008006" key="3">
    <source>
        <dbReference type="Google" id="ProtNLM"/>
    </source>
</evidence>